<dbReference type="STRING" id="8081.ENSPREP00000026395"/>
<evidence type="ECO:0000313" key="1">
    <source>
        <dbReference type="Ensembl" id="ENSPREP00000026395.1"/>
    </source>
</evidence>
<dbReference type="Ensembl" id="ENSPRET00000026663.1">
    <property type="protein sequence ID" value="ENSPREP00000026395.1"/>
    <property type="gene ID" value="ENSPREG00000017850.1"/>
</dbReference>
<name>A0A3P9PX62_POERE</name>
<organism evidence="1 2">
    <name type="scientific">Poecilia reticulata</name>
    <name type="common">Guppy</name>
    <name type="synonym">Acanthophacelus reticulatus</name>
    <dbReference type="NCBI Taxonomy" id="8081"/>
    <lineage>
        <taxon>Eukaryota</taxon>
        <taxon>Metazoa</taxon>
        <taxon>Chordata</taxon>
        <taxon>Craniata</taxon>
        <taxon>Vertebrata</taxon>
        <taxon>Euteleostomi</taxon>
        <taxon>Actinopterygii</taxon>
        <taxon>Neopterygii</taxon>
        <taxon>Teleostei</taxon>
        <taxon>Neoteleostei</taxon>
        <taxon>Acanthomorphata</taxon>
        <taxon>Ovalentaria</taxon>
        <taxon>Atherinomorphae</taxon>
        <taxon>Cyprinodontiformes</taxon>
        <taxon>Poeciliidae</taxon>
        <taxon>Poeciliinae</taxon>
        <taxon>Poecilia</taxon>
    </lineage>
</organism>
<reference evidence="2" key="1">
    <citation type="submission" date="2013-11" db="EMBL/GenBank/DDBJ databases">
        <title>The genomic landscape of the Guanapo guppy.</title>
        <authorList>
            <person name="Kuenstner A."/>
            <person name="Dreyer C."/>
        </authorList>
    </citation>
    <scope>NUCLEOTIDE SEQUENCE</scope>
    <source>
        <strain evidence="2">Guanapo</strain>
    </source>
</reference>
<keyword evidence="2" id="KW-1185">Reference proteome</keyword>
<proteinExistence type="predicted"/>
<evidence type="ECO:0000313" key="2">
    <source>
        <dbReference type="Proteomes" id="UP000242638"/>
    </source>
</evidence>
<sequence length="50" mass="5445">MGETKHLKLVVSALSSSNESTGMSVAKTTVDKLLKGYDIRLRPDFGADYN</sequence>
<dbReference type="AlphaFoldDB" id="A0A3P9PX62"/>
<reference evidence="1" key="2">
    <citation type="submission" date="2025-08" db="UniProtKB">
        <authorList>
            <consortium name="Ensembl"/>
        </authorList>
    </citation>
    <scope>IDENTIFICATION</scope>
    <source>
        <strain evidence="1">Guanapo</strain>
    </source>
</reference>
<dbReference type="Proteomes" id="UP000242638">
    <property type="component" value="Unassembled WGS sequence"/>
</dbReference>
<reference evidence="1" key="3">
    <citation type="submission" date="2025-09" db="UniProtKB">
        <authorList>
            <consortium name="Ensembl"/>
        </authorList>
    </citation>
    <scope>IDENTIFICATION</scope>
    <source>
        <strain evidence="1">Guanapo</strain>
    </source>
</reference>
<accession>A0A3P9PX62</accession>
<protein>
    <submittedName>
        <fullName evidence="1">Uncharacterized protein</fullName>
    </submittedName>
</protein>